<organism evidence="13 14">
    <name type="scientific">Streptomyces phage Coruscant</name>
    <dbReference type="NCBI Taxonomy" id="2739834"/>
    <lineage>
        <taxon>Viruses</taxon>
        <taxon>Duplodnaviria</taxon>
        <taxon>Heunggongvirae</taxon>
        <taxon>Uroviricota</taxon>
        <taxon>Caudoviricetes</taxon>
        <taxon>Stanwilliamsviridae</taxon>
        <taxon>Boydwoodruffvirinae</taxon>
        <taxon>Coruscantvirus</taxon>
        <taxon>Coruscantvirus coruscant</taxon>
    </lineage>
</organism>
<proteinExistence type="inferred from homology"/>
<dbReference type="InterPro" id="IPR003482">
    <property type="entry name" value="Whib"/>
</dbReference>
<dbReference type="InterPro" id="IPR034768">
    <property type="entry name" value="4FE4S_WBL"/>
</dbReference>
<dbReference type="PANTHER" id="PTHR38839">
    <property type="entry name" value="TRANSCRIPTIONAL REGULATOR WHID-RELATED"/>
    <property type="match status" value="1"/>
</dbReference>
<keyword evidence="3" id="KW-0004">4Fe-4S</keyword>
<accession>A0A7G4AWE2</accession>
<evidence type="ECO:0000256" key="8">
    <source>
        <dbReference type="ARBA" id="ARBA00023015"/>
    </source>
</evidence>
<feature type="domain" description="4Fe-4S Wbl-type" evidence="12">
    <location>
        <begin position="22"/>
        <end position="81"/>
    </location>
</feature>
<evidence type="ECO:0000256" key="2">
    <source>
        <dbReference type="ARBA" id="ARBA00006597"/>
    </source>
</evidence>
<dbReference type="PANTHER" id="PTHR38839:SF5">
    <property type="entry name" value="TRANSCRIPTIONAL REGULATOR WHID"/>
    <property type="match status" value="1"/>
</dbReference>
<evidence type="ECO:0000313" key="13">
    <source>
        <dbReference type="EMBL" id="QMP84332.1"/>
    </source>
</evidence>
<dbReference type="GO" id="GO:0003677">
    <property type="term" value="F:DNA binding"/>
    <property type="evidence" value="ECO:0007669"/>
    <property type="project" value="UniProtKB-KW"/>
</dbReference>
<keyword evidence="6" id="KW-0408">Iron</keyword>
<evidence type="ECO:0000259" key="12">
    <source>
        <dbReference type="PROSITE" id="PS51674"/>
    </source>
</evidence>
<sequence length="103" mass="11901">MSRILEQKGISPEEVKWEDFALCQGLPTSFFFETYEQDKIAAKYVDEMCLRCPVMKKCALAAKDNNGFGVWGGVYWNAARVDDYRNAHKTAEVWEKIKVRLSE</sequence>
<protein>
    <submittedName>
        <fullName evidence="13">WhiB family transcriptional regulator</fullName>
    </submittedName>
</protein>
<evidence type="ECO:0000313" key="14">
    <source>
        <dbReference type="Proteomes" id="UP000515922"/>
    </source>
</evidence>
<evidence type="ECO:0000256" key="4">
    <source>
        <dbReference type="ARBA" id="ARBA00022490"/>
    </source>
</evidence>
<evidence type="ECO:0000256" key="11">
    <source>
        <dbReference type="ARBA" id="ARBA00023163"/>
    </source>
</evidence>
<dbReference type="EMBL" id="MT711976">
    <property type="protein sequence ID" value="QMP84332.1"/>
    <property type="molecule type" value="Genomic_DNA"/>
</dbReference>
<dbReference type="GO" id="GO:0047134">
    <property type="term" value="F:protein-disulfide reductase [NAD(P)H] activity"/>
    <property type="evidence" value="ECO:0007669"/>
    <property type="project" value="TreeGrafter"/>
</dbReference>
<evidence type="ECO:0000256" key="3">
    <source>
        <dbReference type="ARBA" id="ARBA00022485"/>
    </source>
</evidence>
<evidence type="ECO:0000256" key="1">
    <source>
        <dbReference type="ARBA" id="ARBA00001966"/>
    </source>
</evidence>
<dbReference type="Pfam" id="PF02467">
    <property type="entry name" value="Whib"/>
    <property type="match status" value="1"/>
</dbReference>
<evidence type="ECO:0000256" key="5">
    <source>
        <dbReference type="ARBA" id="ARBA00022723"/>
    </source>
</evidence>
<keyword evidence="8" id="KW-0805">Transcription regulation</keyword>
<dbReference type="PROSITE" id="PS51674">
    <property type="entry name" value="4FE4S_WBL"/>
    <property type="match status" value="1"/>
</dbReference>
<keyword evidence="10" id="KW-1015">Disulfide bond</keyword>
<dbReference type="GO" id="GO:0046872">
    <property type="term" value="F:metal ion binding"/>
    <property type="evidence" value="ECO:0007669"/>
    <property type="project" value="UniProtKB-KW"/>
</dbReference>
<evidence type="ECO:0000256" key="10">
    <source>
        <dbReference type="ARBA" id="ARBA00023157"/>
    </source>
</evidence>
<keyword evidence="14" id="KW-1185">Reference proteome</keyword>
<evidence type="ECO:0000256" key="6">
    <source>
        <dbReference type="ARBA" id="ARBA00023004"/>
    </source>
</evidence>
<keyword evidence="7" id="KW-0411">Iron-sulfur</keyword>
<dbReference type="GO" id="GO:0051539">
    <property type="term" value="F:4 iron, 4 sulfur cluster binding"/>
    <property type="evidence" value="ECO:0007669"/>
    <property type="project" value="UniProtKB-KW"/>
</dbReference>
<name>A0A7G4AWE2_9CAUD</name>
<reference evidence="13 14" key="1">
    <citation type="submission" date="2020-07" db="EMBL/GenBank/DDBJ databases">
        <title>Streptomyces phage Genome sequencing and assembly.</title>
        <authorList>
            <person name="Sharma V."/>
            <person name="Hardy A."/>
            <person name="Frunzke J."/>
        </authorList>
    </citation>
    <scope>NUCLEOTIDE SEQUENCE [LARGE SCALE GENOMIC DNA]</scope>
</reference>
<gene>
    <name evidence="13" type="ORF">HUN41_00243</name>
</gene>
<comment type="similarity">
    <text evidence="2">Belongs to the WhiB family.</text>
</comment>
<keyword evidence="4" id="KW-0963">Cytoplasm</keyword>
<keyword evidence="9" id="KW-0238">DNA-binding</keyword>
<keyword evidence="11" id="KW-0804">Transcription</keyword>
<keyword evidence="5" id="KW-0479">Metal-binding</keyword>
<evidence type="ECO:0000256" key="7">
    <source>
        <dbReference type="ARBA" id="ARBA00023014"/>
    </source>
</evidence>
<comment type="cofactor">
    <cofactor evidence="1">
        <name>[4Fe-4S] cluster</name>
        <dbReference type="ChEBI" id="CHEBI:49883"/>
    </cofactor>
</comment>
<evidence type="ECO:0000256" key="9">
    <source>
        <dbReference type="ARBA" id="ARBA00023125"/>
    </source>
</evidence>
<dbReference type="Proteomes" id="UP000515922">
    <property type="component" value="Segment"/>
</dbReference>
<dbReference type="GO" id="GO:0045892">
    <property type="term" value="P:negative regulation of DNA-templated transcription"/>
    <property type="evidence" value="ECO:0007669"/>
    <property type="project" value="TreeGrafter"/>
</dbReference>